<dbReference type="GO" id="GO:0016874">
    <property type="term" value="F:ligase activity"/>
    <property type="evidence" value="ECO:0007669"/>
    <property type="project" value="UniProtKB-KW"/>
</dbReference>
<protein>
    <submittedName>
        <fullName evidence="1">Phenylacetate-CoA ligase</fullName>
    </submittedName>
</protein>
<dbReference type="InterPro" id="IPR053158">
    <property type="entry name" value="CapK_Type1_Caps_Biosynth"/>
</dbReference>
<keyword evidence="2" id="KW-1185">Reference proteome</keyword>
<dbReference type="OrthoDB" id="580775at2"/>
<gene>
    <name evidence="1" type="ORF">DFR35_1796</name>
</gene>
<keyword evidence="1" id="KW-0436">Ligase</keyword>
<accession>A0A497XDU1</accession>
<proteinExistence type="predicted"/>
<evidence type="ECO:0000313" key="2">
    <source>
        <dbReference type="Proteomes" id="UP000268908"/>
    </source>
</evidence>
<dbReference type="Proteomes" id="UP000268908">
    <property type="component" value="Unassembled WGS sequence"/>
</dbReference>
<dbReference type="InterPro" id="IPR042099">
    <property type="entry name" value="ANL_N_sf"/>
</dbReference>
<dbReference type="RefSeq" id="WP_121241749.1">
    <property type="nucleotide sequence ID" value="NZ_BHVV01000008.1"/>
</dbReference>
<name>A0A497XDU1_9PROT</name>
<sequence>MSAGLRDWLHRRRHPERFALLDELLRNQTLTREQLLHKQREDLAAIIVFAAANSDFYAAHLAGRNAIADLPILTKDDVARHRDALLVRGPARAGALLGYTGGSTGQPLAFWWDRTKHELMRAGMMRSYMGSGWRPGERIVNFWGAAQDIRGGGLRRRYGAWVSGETTLAAREFDEGRLAQWAAFIQAYGPVLLQGYASILAALAHHMLRRRIAPPATLRGIYSTAEVLTDEQREAMERAFGCKVFNQYGSREIPNIACECRRGNMHVFSDMVFLESADGDGAPRLLVTSLTNRLMPMIRYDIGDSGRLREGGCDCGWPFPLMEMGMCRQNDLIRTRDGRLIHPSFFNGLLYGTDGIRAYRFVQRAPDHMVLDLVADPPLSRAAEEAMRGKIGRELDAPMTLAINYVDAIPRTASGKHRFVVSELGR</sequence>
<reference evidence="1 2" key="1">
    <citation type="submission" date="2018-10" db="EMBL/GenBank/DDBJ databases">
        <title>Genomic Encyclopedia of Type Strains, Phase IV (KMG-IV): sequencing the most valuable type-strain genomes for metagenomic binning, comparative biology and taxonomic classification.</title>
        <authorList>
            <person name="Goeker M."/>
        </authorList>
    </citation>
    <scope>NUCLEOTIDE SEQUENCE [LARGE SCALE GENOMIC DNA]</scope>
    <source>
        <strain evidence="1 2">DSM 26916</strain>
    </source>
</reference>
<dbReference type="Gene3D" id="3.40.50.12780">
    <property type="entry name" value="N-terminal domain of ligase-like"/>
    <property type="match status" value="1"/>
</dbReference>
<dbReference type="EMBL" id="RCCI01000005">
    <property type="protein sequence ID" value="RLJ65140.1"/>
    <property type="molecule type" value="Genomic_DNA"/>
</dbReference>
<comment type="caution">
    <text evidence="1">The sequence shown here is derived from an EMBL/GenBank/DDBJ whole genome shotgun (WGS) entry which is preliminary data.</text>
</comment>
<dbReference type="PANTHER" id="PTHR36932:SF1">
    <property type="entry name" value="CAPSULAR POLYSACCHARIDE BIOSYNTHESIS PROTEIN"/>
    <property type="match status" value="1"/>
</dbReference>
<dbReference type="AlphaFoldDB" id="A0A497XDU1"/>
<dbReference type="SUPFAM" id="SSF56801">
    <property type="entry name" value="Acetyl-CoA synthetase-like"/>
    <property type="match status" value="1"/>
</dbReference>
<dbReference type="PANTHER" id="PTHR36932">
    <property type="entry name" value="CAPSULAR POLYSACCHARIDE BIOSYNTHESIS PROTEIN"/>
    <property type="match status" value="1"/>
</dbReference>
<evidence type="ECO:0000313" key="1">
    <source>
        <dbReference type="EMBL" id="RLJ65140.1"/>
    </source>
</evidence>
<organism evidence="1 2">
    <name type="scientific">Sulfurisoma sediminicola</name>
    <dbReference type="NCBI Taxonomy" id="1381557"/>
    <lineage>
        <taxon>Bacteria</taxon>
        <taxon>Pseudomonadati</taxon>
        <taxon>Pseudomonadota</taxon>
        <taxon>Betaproteobacteria</taxon>
        <taxon>Nitrosomonadales</taxon>
        <taxon>Sterolibacteriaceae</taxon>
        <taxon>Sulfurisoma</taxon>
    </lineage>
</organism>